<accession>A0A140GS95</accession>
<proteinExistence type="predicted"/>
<dbReference type="AlphaFoldDB" id="A0A140GS95"/>
<keyword evidence="2" id="KW-0614">Plasmid</keyword>
<dbReference type="RefSeq" id="WP_061429972.1">
    <property type="nucleotide sequence ID" value="NZ_CATNZX010000001.1"/>
</dbReference>
<feature type="domain" description="DUF3945" evidence="1">
    <location>
        <begin position="131"/>
        <end position="183"/>
    </location>
</feature>
<sequence>MSEILGKCPKCGKNVHKIESYNFYACEDKECKFTISGKIFESEVSEEDVKKILAGEETELKSFTWNNGSTGEARLKYDVNQDKIVFIFEDKKNDKSPICKCPCCGNDVILIKDKYYVCSAGKDKCGFIISKEISGAILSNEDIKVLCSGKETDEKSLVFRSGNPGNAKLKYNKEAKKIEYVFDK</sequence>
<dbReference type="Proteomes" id="UP000070260">
    <property type="component" value="Plasmid pJFP838A"/>
</dbReference>
<evidence type="ECO:0000259" key="1">
    <source>
        <dbReference type="Pfam" id="PF13101"/>
    </source>
</evidence>
<name>A0A140GS95_CLOPF</name>
<dbReference type="EMBL" id="CP013615">
    <property type="protein sequence ID" value="AMN31404.1"/>
    <property type="molecule type" value="Genomic_DNA"/>
</dbReference>
<evidence type="ECO:0000313" key="2">
    <source>
        <dbReference type="EMBL" id="AMN31404.1"/>
    </source>
</evidence>
<geneLocation type="plasmid" evidence="2 3">
    <name>pJFP838A</name>
</geneLocation>
<evidence type="ECO:0000313" key="3">
    <source>
        <dbReference type="Proteomes" id="UP000070260"/>
    </source>
</evidence>
<protein>
    <recommendedName>
        <fullName evidence="1">DUF3945 domain-containing protein</fullName>
    </recommendedName>
</protein>
<reference evidence="2 3" key="1">
    <citation type="journal article" date="2016" name="PLoS ONE">
        <title>Plasmid Characterization and Chromosome Analysis of Two netF+ Clostridium perfringens Isolates Associated with Foal and Canine Necrotizing Enteritis.</title>
        <authorList>
            <person name="Mehdizadeh Gohari I."/>
            <person name="Kropinski A.M."/>
            <person name="Weese S.J."/>
            <person name="Parreira V.R."/>
            <person name="Whitehead A.E."/>
            <person name="Boerlin P."/>
            <person name="Prescott J.F."/>
        </authorList>
    </citation>
    <scope>NUCLEOTIDE SEQUENCE [LARGE SCALE GENOMIC DNA]</scope>
    <source>
        <strain evidence="2 3">JP838</strain>
        <plasmid evidence="3">Plasmid pJFP838A</plasmid>
    </source>
</reference>
<dbReference type="OrthoDB" id="753911at2"/>
<gene>
    <name evidence="2" type="ORF">JFP838_pA0488</name>
</gene>
<organism evidence="2 3">
    <name type="scientific">Clostridium perfringens</name>
    <dbReference type="NCBI Taxonomy" id="1502"/>
    <lineage>
        <taxon>Bacteria</taxon>
        <taxon>Bacillati</taxon>
        <taxon>Bacillota</taxon>
        <taxon>Clostridia</taxon>
        <taxon>Eubacteriales</taxon>
        <taxon>Clostridiaceae</taxon>
        <taxon>Clostridium</taxon>
    </lineage>
</organism>
<dbReference type="InterPro" id="IPR025222">
    <property type="entry name" value="DUF3945"/>
</dbReference>
<dbReference type="Pfam" id="PF13101">
    <property type="entry name" value="DUF3945"/>
    <property type="match status" value="1"/>
</dbReference>
<dbReference type="PATRIC" id="fig|1502.177.peg.3700"/>